<dbReference type="Proteomes" id="UP000492821">
    <property type="component" value="Unassembled WGS sequence"/>
</dbReference>
<name>A0A7E4VPF2_PANRE</name>
<proteinExistence type="predicted"/>
<organism evidence="2 3">
    <name type="scientific">Panagrellus redivivus</name>
    <name type="common">Microworm</name>
    <dbReference type="NCBI Taxonomy" id="6233"/>
    <lineage>
        <taxon>Eukaryota</taxon>
        <taxon>Metazoa</taxon>
        <taxon>Ecdysozoa</taxon>
        <taxon>Nematoda</taxon>
        <taxon>Chromadorea</taxon>
        <taxon>Rhabditida</taxon>
        <taxon>Tylenchina</taxon>
        <taxon>Panagrolaimomorpha</taxon>
        <taxon>Panagrolaimoidea</taxon>
        <taxon>Panagrolaimidae</taxon>
        <taxon>Panagrellus</taxon>
    </lineage>
</organism>
<accession>A0A7E4VPF2</accession>
<keyword evidence="2" id="KW-1185">Reference proteome</keyword>
<sequence length="113" mass="12842">MARTEWFDYLLPCYCRRFRQMGEKKTAKWTTETYYGVTPAATAPALPTKKTDYLPIRAKPVIDRDRRPKRSRCQPPPSAPGRTNDVRRISVTAAVSTSLAVIRNSVPVVMKVD</sequence>
<reference evidence="3" key="2">
    <citation type="submission" date="2020-10" db="UniProtKB">
        <authorList>
            <consortium name="WormBaseParasite"/>
        </authorList>
    </citation>
    <scope>IDENTIFICATION</scope>
</reference>
<dbReference type="AlphaFoldDB" id="A0A7E4VPF2"/>
<dbReference type="WBParaSite" id="Pan_g23406.t1">
    <property type="protein sequence ID" value="Pan_g23406.t1"/>
    <property type="gene ID" value="Pan_g23406"/>
</dbReference>
<evidence type="ECO:0000313" key="2">
    <source>
        <dbReference type="Proteomes" id="UP000492821"/>
    </source>
</evidence>
<evidence type="ECO:0000313" key="3">
    <source>
        <dbReference type="WBParaSite" id="Pan_g23406.t1"/>
    </source>
</evidence>
<evidence type="ECO:0000256" key="1">
    <source>
        <dbReference type="SAM" id="MobiDB-lite"/>
    </source>
</evidence>
<protein>
    <submittedName>
        <fullName evidence="3">Uncharacterized protein</fullName>
    </submittedName>
</protein>
<reference evidence="2" key="1">
    <citation type="journal article" date="2013" name="Genetics">
        <title>The draft genome and transcriptome of Panagrellus redivivus are shaped by the harsh demands of a free-living lifestyle.</title>
        <authorList>
            <person name="Srinivasan J."/>
            <person name="Dillman A.R."/>
            <person name="Macchietto M.G."/>
            <person name="Heikkinen L."/>
            <person name="Lakso M."/>
            <person name="Fracchia K.M."/>
            <person name="Antoshechkin I."/>
            <person name="Mortazavi A."/>
            <person name="Wong G."/>
            <person name="Sternberg P.W."/>
        </authorList>
    </citation>
    <scope>NUCLEOTIDE SEQUENCE [LARGE SCALE GENOMIC DNA]</scope>
    <source>
        <strain evidence="2">MT8872</strain>
    </source>
</reference>
<feature type="region of interest" description="Disordered" evidence="1">
    <location>
        <begin position="58"/>
        <end position="87"/>
    </location>
</feature>